<evidence type="ECO:0000256" key="2">
    <source>
        <dbReference type="SAM" id="MobiDB-lite"/>
    </source>
</evidence>
<evidence type="ECO:0000313" key="4">
    <source>
        <dbReference type="EMBL" id="RHZ60092.1"/>
    </source>
</evidence>
<reference evidence="4" key="1">
    <citation type="submission" date="2018-08" db="EMBL/GenBank/DDBJ databases">
        <title>Draft genome sequence of azole-resistant Aspergillus thermomutatus (Neosartorya pseudofischeri) strain HMR AF 39, isolated from a human nasal aspirate.</title>
        <authorList>
            <person name="Parent-Michaud M."/>
            <person name="Dufresne P.J."/>
            <person name="Fournier E."/>
            <person name="Martineau C."/>
            <person name="Moreira S."/>
            <person name="Perkins V."/>
            <person name="De Repentigny L."/>
            <person name="Dufresne S.F."/>
        </authorList>
    </citation>
    <scope>NUCLEOTIDE SEQUENCE [LARGE SCALE GENOMIC DNA]</scope>
    <source>
        <strain evidence="4">HMR AF 39</strain>
    </source>
</reference>
<evidence type="ECO:0000313" key="5">
    <source>
        <dbReference type="Proteomes" id="UP000215305"/>
    </source>
</evidence>
<accession>A0A397HAK6</accession>
<dbReference type="GO" id="GO:0072686">
    <property type="term" value="C:mitotic spindle"/>
    <property type="evidence" value="ECO:0007669"/>
    <property type="project" value="TreeGrafter"/>
</dbReference>
<dbReference type="CDD" id="cd23787">
    <property type="entry name" value="RWD_CSM1"/>
    <property type="match status" value="1"/>
</dbReference>
<dbReference type="OrthoDB" id="2431049at2759"/>
<feature type="compositionally biased region" description="Basic and acidic residues" evidence="2">
    <location>
        <begin position="29"/>
        <end position="38"/>
    </location>
</feature>
<comment type="caution">
    <text evidence="4">The sequence shown here is derived from an EMBL/GenBank/DDBJ whole genome shotgun (WGS) entry which is preliminary data.</text>
</comment>
<dbReference type="GO" id="GO:1990644">
    <property type="term" value="F:microtubule site clamp"/>
    <property type="evidence" value="ECO:0007669"/>
    <property type="project" value="TreeGrafter"/>
</dbReference>
<dbReference type="EMBL" id="NKHU02000055">
    <property type="protein sequence ID" value="RHZ60092.1"/>
    <property type="molecule type" value="Genomic_DNA"/>
</dbReference>
<dbReference type="GO" id="GO:0033551">
    <property type="term" value="C:monopolin complex"/>
    <property type="evidence" value="ECO:0007669"/>
    <property type="project" value="InterPro"/>
</dbReference>
<feature type="coiled-coil region" evidence="1">
    <location>
        <begin position="336"/>
        <end position="391"/>
    </location>
</feature>
<protein>
    <recommendedName>
        <fullName evidence="3">Monopolin complex subunit Csm1/Pcs1 C-terminal domain-containing protein</fullName>
    </recommendedName>
</protein>
<evidence type="ECO:0000256" key="1">
    <source>
        <dbReference type="SAM" id="Coils"/>
    </source>
</evidence>
<dbReference type="GO" id="GO:0005730">
    <property type="term" value="C:nucleolus"/>
    <property type="evidence" value="ECO:0007669"/>
    <property type="project" value="TreeGrafter"/>
</dbReference>
<organism evidence="4 5">
    <name type="scientific">Aspergillus thermomutatus</name>
    <name type="common">Neosartorya pseudofischeri</name>
    <dbReference type="NCBI Taxonomy" id="41047"/>
    <lineage>
        <taxon>Eukaryota</taxon>
        <taxon>Fungi</taxon>
        <taxon>Dikarya</taxon>
        <taxon>Ascomycota</taxon>
        <taxon>Pezizomycotina</taxon>
        <taxon>Eurotiomycetes</taxon>
        <taxon>Eurotiomycetidae</taxon>
        <taxon>Eurotiales</taxon>
        <taxon>Aspergillaceae</taxon>
        <taxon>Aspergillus</taxon>
        <taxon>Aspergillus subgen. Fumigati</taxon>
    </lineage>
</organism>
<dbReference type="InterPro" id="IPR020981">
    <property type="entry name" value="Csm1/Pcs1_C"/>
</dbReference>
<dbReference type="GeneID" id="38124395"/>
<feature type="compositionally biased region" description="Basic residues" evidence="2">
    <location>
        <begin position="76"/>
        <end position="85"/>
    </location>
</feature>
<dbReference type="FunFam" id="3.90.1150.80:FF:000001">
    <property type="entry name" value="Chromosome segregation protein (Pcs1)"/>
    <property type="match status" value="1"/>
</dbReference>
<dbReference type="InterPro" id="IPR040349">
    <property type="entry name" value="Csm1/Pcs1"/>
</dbReference>
<name>A0A397HAK6_ASPTH</name>
<dbReference type="PANTHER" id="PTHR28006:SF1">
    <property type="entry name" value="MONOPOLIN COMPLEX SUBUNIT CSM1"/>
    <property type="match status" value="1"/>
</dbReference>
<gene>
    <name evidence="4" type="ORF">CDV56_102421</name>
</gene>
<feature type="compositionally biased region" description="Low complexity" evidence="2">
    <location>
        <begin position="176"/>
        <end position="185"/>
    </location>
</feature>
<dbReference type="InterPro" id="IPR038608">
    <property type="entry name" value="Csm1/Pcs1_C_sf"/>
</dbReference>
<feature type="compositionally biased region" description="Basic and acidic residues" evidence="2">
    <location>
        <begin position="259"/>
        <end position="269"/>
    </location>
</feature>
<dbReference type="AlphaFoldDB" id="A0A397HAK6"/>
<dbReference type="STRING" id="41047.A0A397HAK6"/>
<dbReference type="PANTHER" id="PTHR28006">
    <property type="entry name" value="MONOPOLIN COMPLEX SUBUNIT CSM1"/>
    <property type="match status" value="1"/>
</dbReference>
<dbReference type="VEuPathDB" id="FungiDB:CDV56_102421"/>
<evidence type="ECO:0000259" key="3">
    <source>
        <dbReference type="Pfam" id="PF12539"/>
    </source>
</evidence>
<keyword evidence="1" id="KW-0175">Coiled coil</keyword>
<dbReference type="GO" id="GO:0051315">
    <property type="term" value="P:attachment of mitotic spindle microtubules to kinetochore"/>
    <property type="evidence" value="ECO:0007669"/>
    <property type="project" value="TreeGrafter"/>
</dbReference>
<dbReference type="Pfam" id="PF12539">
    <property type="entry name" value="Csm1"/>
    <property type="match status" value="1"/>
</dbReference>
<feature type="domain" description="Monopolin complex subunit Csm1/Pcs1 C-terminal" evidence="3">
    <location>
        <begin position="421"/>
        <end position="507"/>
    </location>
</feature>
<dbReference type="GO" id="GO:0045144">
    <property type="term" value="P:meiotic sister chromatid segregation"/>
    <property type="evidence" value="ECO:0007669"/>
    <property type="project" value="TreeGrafter"/>
</dbReference>
<dbReference type="GO" id="GO:0034506">
    <property type="term" value="C:chromosome, centromeric core domain"/>
    <property type="evidence" value="ECO:0007669"/>
    <property type="project" value="TreeGrafter"/>
</dbReference>
<keyword evidence="5" id="KW-1185">Reference proteome</keyword>
<feature type="compositionally biased region" description="Basic and acidic residues" evidence="2">
    <location>
        <begin position="98"/>
        <end position="111"/>
    </location>
</feature>
<dbReference type="Gene3D" id="3.90.1150.80">
    <property type="match status" value="1"/>
</dbReference>
<feature type="region of interest" description="Disordered" evidence="2">
    <location>
        <begin position="1"/>
        <end position="269"/>
    </location>
</feature>
<dbReference type="RefSeq" id="XP_026615946.1">
    <property type="nucleotide sequence ID" value="XM_026756040.1"/>
</dbReference>
<dbReference type="Proteomes" id="UP000215305">
    <property type="component" value="Unassembled WGS sequence"/>
</dbReference>
<proteinExistence type="predicted"/>
<sequence>MPKRKATARLSGLACSDGADAMQGSGDEAGQRENERPAKRPRGRPRSKSVESKPPAQTKRNSAVAQAQAPDSAPKKTSKRGRPKGSRNSAQGATQEALENKGGDEGIKDEIEVQEPGSVAVSNDELDDAPVATKPNQLAKPAKPAATRGRRKVSAGKQVQTDGEFEYTPRATRKVQSPAKPQEQPEQPKRQSRRIQWTEPSSVAAEKEQEEMEVVDETILHEEPVVPRSASASPVKGKRSSQRAPGSSPLKKKLGVSTDDNKTGEPELRRRLGDLTKKYDTLENRYRNLREIGIVEANANMDKLRQHCEAVTTASNNLVASLKAELEAQKKLGQQSRALQKQLKERDAEVAELKSQAAETKNQLTSAQSEIKALQTKLAAARNTTASLESAAAKVPGSAIKNNRANRVADAEAAQAAHLTQLKEELYSDLTGLVILDVKKRESDHLYDCLQTGVNGTLHFKLAVPTMTSTNFETAEFQYVPLLDENRDRELVEILPEYLTVDITFVRQQASKFYARVIDALTKRRNSTN</sequence>